<feature type="transmembrane region" description="Helical" evidence="1">
    <location>
        <begin position="276"/>
        <end position="297"/>
    </location>
</feature>
<dbReference type="InterPro" id="IPR001173">
    <property type="entry name" value="Glyco_trans_2-like"/>
</dbReference>
<protein>
    <submittedName>
        <fullName evidence="3">Glycosyltransferase family 2 protein</fullName>
    </submittedName>
</protein>
<dbReference type="Pfam" id="PF00535">
    <property type="entry name" value="Glycos_transf_2"/>
    <property type="match status" value="1"/>
</dbReference>
<organism evidence="3 4">
    <name type="scientific">Halorubrum tibetense</name>
    <dbReference type="NCBI Taxonomy" id="175631"/>
    <lineage>
        <taxon>Archaea</taxon>
        <taxon>Methanobacteriati</taxon>
        <taxon>Methanobacteriota</taxon>
        <taxon>Stenosarchaea group</taxon>
        <taxon>Halobacteria</taxon>
        <taxon>Halobacteriales</taxon>
        <taxon>Haloferacaceae</taxon>
        <taxon>Halorubrum</taxon>
    </lineage>
</organism>
<comment type="caution">
    <text evidence="3">The sequence shown here is derived from an EMBL/GenBank/DDBJ whole genome shotgun (WGS) entry which is preliminary data.</text>
</comment>
<feature type="domain" description="Glycosyltransferase 2-like" evidence="2">
    <location>
        <begin position="8"/>
        <end position="162"/>
    </location>
</feature>
<keyword evidence="4" id="KW-1185">Reference proteome</keyword>
<reference evidence="3 4" key="1">
    <citation type="journal article" date="2019" name="Int. J. Syst. Evol. Microbiol.">
        <title>The Global Catalogue of Microorganisms (GCM) 10K type strain sequencing project: providing services to taxonomists for standard genome sequencing and annotation.</title>
        <authorList>
            <consortium name="The Broad Institute Genomics Platform"/>
            <consortium name="The Broad Institute Genome Sequencing Center for Infectious Disease"/>
            <person name="Wu L."/>
            <person name="Ma J."/>
        </authorList>
    </citation>
    <scope>NUCLEOTIDE SEQUENCE [LARGE SCALE GENOMIC DNA]</scope>
    <source>
        <strain evidence="3 4">CGMCC 1.3239</strain>
    </source>
</reference>
<evidence type="ECO:0000313" key="4">
    <source>
        <dbReference type="Proteomes" id="UP001596442"/>
    </source>
</evidence>
<accession>A0ABD5S6Y1</accession>
<evidence type="ECO:0000259" key="2">
    <source>
        <dbReference type="Pfam" id="PF00535"/>
    </source>
</evidence>
<dbReference type="Proteomes" id="UP001596442">
    <property type="component" value="Unassembled WGS sequence"/>
</dbReference>
<dbReference type="AlphaFoldDB" id="A0ABD5S6Y1"/>
<dbReference type="CDD" id="cd00761">
    <property type="entry name" value="Glyco_tranf_GTA_type"/>
    <property type="match status" value="1"/>
</dbReference>
<keyword evidence="1" id="KW-0812">Transmembrane</keyword>
<dbReference type="PANTHER" id="PTHR43685">
    <property type="entry name" value="GLYCOSYLTRANSFERASE"/>
    <property type="match status" value="1"/>
</dbReference>
<evidence type="ECO:0000313" key="3">
    <source>
        <dbReference type="EMBL" id="MFC6752210.1"/>
    </source>
</evidence>
<sequence length="308" mass="35271">MTVNDLASVVIRTYYRNRLLRRAIESTLEQTYDKIEVIVVDDSGVAHAKEVVAEYDDVRYIAHNENKGPIEPWHTGYAEARGEYIQLLDDDDWIEPKKIEKQIKKLDSEDCGVVFCNIYETDADKVVKPNYNVSEEFQRSLLSFESYPCQTTSMLIRSDALDNVLPLKAYSGGADIVLQIELNSQTKFCHLDSVLVNRPTAGETLGSSPEAYKAHLQILEDYEYLYKSYSSEFKNKVIASRWEKLGRSYLRESYWTHLAVFAFANAFYSYPGFSFYYFQLLLASLFGRVGLHFGGILKGAGRLFKLLS</sequence>
<dbReference type="SUPFAM" id="SSF53448">
    <property type="entry name" value="Nucleotide-diphospho-sugar transferases"/>
    <property type="match status" value="1"/>
</dbReference>
<proteinExistence type="predicted"/>
<name>A0ABD5S6Y1_9EURY</name>
<gene>
    <name evidence="3" type="ORF">ACFQEU_01805</name>
</gene>
<keyword evidence="1" id="KW-0472">Membrane</keyword>
<dbReference type="EMBL" id="JBHSWW010000010">
    <property type="protein sequence ID" value="MFC6752210.1"/>
    <property type="molecule type" value="Genomic_DNA"/>
</dbReference>
<keyword evidence="1" id="KW-1133">Transmembrane helix</keyword>
<dbReference type="Gene3D" id="3.90.550.10">
    <property type="entry name" value="Spore Coat Polysaccharide Biosynthesis Protein SpsA, Chain A"/>
    <property type="match status" value="1"/>
</dbReference>
<dbReference type="RefSeq" id="WP_379778631.1">
    <property type="nucleotide sequence ID" value="NZ_JBHSWW010000010.1"/>
</dbReference>
<dbReference type="InterPro" id="IPR050834">
    <property type="entry name" value="Glycosyltransf_2"/>
</dbReference>
<dbReference type="InterPro" id="IPR029044">
    <property type="entry name" value="Nucleotide-diphossugar_trans"/>
</dbReference>
<dbReference type="PANTHER" id="PTHR43685:SF11">
    <property type="entry name" value="GLYCOSYLTRANSFERASE TAGX-RELATED"/>
    <property type="match status" value="1"/>
</dbReference>
<evidence type="ECO:0000256" key="1">
    <source>
        <dbReference type="SAM" id="Phobius"/>
    </source>
</evidence>